<comment type="similarity">
    <text evidence="1">Belongs to the peptidase M43B family.</text>
</comment>
<protein>
    <submittedName>
        <fullName evidence="11">Zinc metalloprotease</fullName>
    </submittedName>
</protein>
<dbReference type="GO" id="GO:0008237">
    <property type="term" value="F:metallopeptidase activity"/>
    <property type="evidence" value="ECO:0007669"/>
    <property type="project" value="UniProtKB-KW"/>
</dbReference>
<dbReference type="Gene3D" id="3.40.390.10">
    <property type="entry name" value="Collagenase (Catalytic Domain)"/>
    <property type="match status" value="1"/>
</dbReference>
<keyword evidence="8" id="KW-1015">Disulfide bond</keyword>
<evidence type="ECO:0000313" key="11">
    <source>
        <dbReference type="EMBL" id="MBD0823555.1"/>
    </source>
</evidence>
<keyword evidence="5" id="KW-0378">Hydrolase</keyword>
<dbReference type="SUPFAM" id="SSF55486">
    <property type="entry name" value="Metalloproteases ('zincins'), catalytic domain"/>
    <property type="match status" value="1"/>
</dbReference>
<accession>A0A8J6U3I2</accession>
<dbReference type="AlphaFoldDB" id="A0A8J6U3I2"/>
<keyword evidence="7 11" id="KW-0482">Metalloprotease</keyword>
<keyword evidence="6" id="KW-0862">Zinc</keyword>
<dbReference type="InterPro" id="IPR024079">
    <property type="entry name" value="MetalloPept_cat_dom_sf"/>
</dbReference>
<evidence type="ECO:0000256" key="9">
    <source>
        <dbReference type="SAM" id="MobiDB-lite"/>
    </source>
</evidence>
<dbReference type="Proteomes" id="UP000621516">
    <property type="component" value="Unassembled WGS sequence"/>
</dbReference>
<reference evidence="11 12" key="1">
    <citation type="journal article" date="2018" name="J. Microbiol.">
        <title>Aestuariibaculum marinum sp. nov., a marine bacterium isolated from seawater in South Korea.</title>
        <authorList>
            <person name="Choi J."/>
            <person name="Lee D."/>
            <person name="Jang J.H."/>
            <person name="Cha S."/>
            <person name="Seo T."/>
        </authorList>
    </citation>
    <scope>NUCLEOTIDE SEQUENCE [LARGE SCALE GENOMIC DNA]</scope>
    <source>
        <strain evidence="11 12">IP7</strain>
    </source>
</reference>
<sequence length="355" mass="38804">MKKLILSMAAIGLLFVACESEKNEITQEQEIDMSDFYVYTDLEDISAKSATSKKSLTPCYTMNVLNRQLQENPGLEQKMYAIEYHTRKFITAKGKPTTPGGGGSGDTGSTDVDVLPIEDGLGTITIPVYVHVVLPNASDITDKQVTDQISVLNDDFSSTNTNQLPSGATDFINDATITDIEFNLITTYRHDDSRSSWGTNDAVKAAYPPITPETHLNIWVCNIGGGILGYAQFPGGNLATDGVVLLHESLPGGTAAPYNEGRTATHEVGHWLNLRHIWGDGRCRQDDFVEDTPSSDGANYGCPSYPSISCKDADMTMNYMDYTDDACMYMFTDGQRNRMRAVFTSGGFRASMLGN</sequence>
<dbReference type="PANTHER" id="PTHR47466">
    <property type="match status" value="1"/>
</dbReference>
<dbReference type="EMBL" id="JACVXD010000002">
    <property type="protein sequence ID" value="MBD0823555.1"/>
    <property type="molecule type" value="Genomic_DNA"/>
</dbReference>
<feature type="domain" description="Peptidase M43 pregnancy-associated plasma-A" evidence="10">
    <location>
        <begin position="255"/>
        <end position="342"/>
    </location>
</feature>
<keyword evidence="2" id="KW-0645">Protease</keyword>
<keyword evidence="3" id="KW-0479">Metal-binding</keyword>
<evidence type="ECO:0000256" key="6">
    <source>
        <dbReference type="ARBA" id="ARBA00022833"/>
    </source>
</evidence>
<evidence type="ECO:0000259" key="10">
    <source>
        <dbReference type="Pfam" id="PF05572"/>
    </source>
</evidence>
<dbReference type="CDD" id="cd04275">
    <property type="entry name" value="ZnMc_pappalysin_like"/>
    <property type="match status" value="1"/>
</dbReference>
<comment type="caution">
    <text evidence="11">The sequence shown here is derived from an EMBL/GenBank/DDBJ whole genome shotgun (WGS) entry which is preliminary data.</text>
</comment>
<gene>
    <name evidence="11" type="ORF">ICJ85_05930</name>
</gene>
<evidence type="ECO:0000256" key="4">
    <source>
        <dbReference type="ARBA" id="ARBA00022729"/>
    </source>
</evidence>
<dbReference type="GO" id="GO:0046872">
    <property type="term" value="F:metal ion binding"/>
    <property type="evidence" value="ECO:0007669"/>
    <property type="project" value="UniProtKB-KW"/>
</dbReference>
<evidence type="ECO:0000256" key="8">
    <source>
        <dbReference type="ARBA" id="ARBA00023157"/>
    </source>
</evidence>
<name>A0A8J6U3I2_9FLAO</name>
<evidence type="ECO:0000256" key="1">
    <source>
        <dbReference type="ARBA" id="ARBA00008721"/>
    </source>
</evidence>
<dbReference type="RefSeq" id="WP_188222853.1">
    <property type="nucleotide sequence ID" value="NZ_JACVXD010000002.1"/>
</dbReference>
<proteinExistence type="inferred from homology"/>
<organism evidence="11 12">
    <name type="scientific">Aestuariibaculum marinum</name>
    <dbReference type="NCBI Taxonomy" id="2683592"/>
    <lineage>
        <taxon>Bacteria</taxon>
        <taxon>Pseudomonadati</taxon>
        <taxon>Bacteroidota</taxon>
        <taxon>Flavobacteriia</taxon>
        <taxon>Flavobacteriales</taxon>
        <taxon>Flavobacteriaceae</taxon>
    </lineage>
</organism>
<dbReference type="GO" id="GO:0006508">
    <property type="term" value="P:proteolysis"/>
    <property type="evidence" value="ECO:0007669"/>
    <property type="project" value="UniProtKB-KW"/>
</dbReference>
<keyword evidence="12" id="KW-1185">Reference proteome</keyword>
<evidence type="ECO:0000256" key="2">
    <source>
        <dbReference type="ARBA" id="ARBA00022670"/>
    </source>
</evidence>
<dbReference type="InterPro" id="IPR008754">
    <property type="entry name" value="Peptidase_M43"/>
</dbReference>
<evidence type="ECO:0000256" key="7">
    <source>
        <dbReference type="ARBA" id="ARBA00023049"/>
    </source>
</evidence>
<feature type="region of interest" description="Disordered" evidence="9">
    <location>
        <begin position="92"/>
        <end position="111"/>
    </location>
</feature>
<evidence type="ECO:0000256" key="3">
    <source>
        <dbReference type="ARBA" id="ARBA00022723"/>
    </source>
</evidence>
<dbReference type="PROSITE" id="PS51257">
    <property type="entry name" value="PROKAR_LIPOPROTEIN"/>
    <property type="match status" value="1"/>
</dbReference>
<evidence type="ECO:0000256" key="5">
    <source>
        <dbReference type="ARBA" id="ARBA00022801"/>
    </source>
</evidence>
<dbReference type="PANTHER" id="PTHR47466:SF1">
    <property type="entry name" value="METALLOPROTEASE MEP1 (AFU_ORTHOLOGUE AFUA_1G07730)-RELATED"/>
    <property type="match status" value="1"/>
</dbReference>
<dbReference type="Pfam" id="PF05572">
    <property type="entry name" value="Peptidase_M43"/>
    <property type="match status" value="1"/>
</dbReference>
<keyword evidence="4" id="KW-0732">Signal</keyword>
<evidence type="ECO:0000313" key="12">
    <source>
        <dbReference type="Proteomes" id="UP000621516"/>
    </source>
</evidence>